<name>A0A2P0QJ96_9PROT</name>
<dbReference type="InterPro" id="IPR000644">
    <property type="entry name" value="CBS_dom"/>
</dbReference>
<dbReference type="CDD" id="cd00400">
    <property type="entry name" value="Voltage_gated_ClC"/>
    <property type="match status" value="1"/>
</dbReference>
<keyword evidence="9" id="KW-0407">Ion channel</keyword>
<dbReference type="InterPro" id="IPR046342">
    <property type="entry name" value="CBS_dom_sf"/>
</dbReference>
<keyword evidence="3 11" id="KW-0812">Transmembrane</keyword>
<keyword evidence="2" id="KW-0813">Transport</keyword>
<keyword evidence="5" id="KW-0406">Ion transport</keyword>
<keyword evidence="7" id="KW-0869">Chloride channel</keyword>
<accession>A0A2P0QJ96</accession>
<sequence>MGIIAAVFPEVIGVGYETTDAALAGRFDLWLLVLLALAKTAASCISLGSGFAGGVFSPSLCIGALTGAAFGLVATAFVPDAQVSVSTYSLVGMGAVTGAVLGAPISTILIIFELTGDYATTIAVMVAVTVSSLTSRQLGVQSFFVSQLTALGVNLRRANERATTRTVPISSVMSDSFATVTTETAANAIYDLAGSGGKEDIFVTDEAGKLTGMLPHATLRSLLFDLATDRDASADELADDHVDRLTPDDTLDRALDLFETTDQRLIPVVETRASGRLIGVVQRESALRAYSRALLQQRAWEHGES</sequence>
<dbReference type="EMBL" id="KY400105">
    <property type="protein sequence ID" value="ART90533.1"/>
    <property type="molecule type" value="Genomic_DNA"/>
</dbReference>
<dbReference type="PROSITE" id="PS51371">
    <property type="entry name" value="CBS"/>
    <property type="match status" value="1"/>
</dbReference>
<evidence type="ECO:0000256" key="3">
    <source>
        <dbReference type="ARBA" id="ARBA00022692"/>
    </source>
</evidence>
<dbReference type="Pfam" id="PF00654">
    <property type="entry name" value="Voltage_CLC"/>
    <property type="match status" value="1"/>
</dbReference>
<dbReference type="AlphaFoldDB" id="A0A2P0QJ96"/>
<evidence type="ECO:0000256" key="1">
    <source>
        <dbReference type="ARBA" id="ARBA00004141"/>
    </source>
</evidence>
<evidence type="ECO:0000256" key="8">
    <source>
        <dbReference type="ARBA" id="ARBA00023214"/>
    </source>
</evidence>
<proteinExistence type="predicted"/>
<evidence type="ECO:0000256" key="4">
    <source>
        <dbReference type="ARBA" id="ARBA00022989"/>
    </source>
</evidence>
<dbReference type="SUPFAM" id="SSF81340">
    <property type="entry name" value="Clc chloride channel"/>
    <property type="match status" value="1"/>
</dbReference>
<keyword evidence="4 11" id="KW-1133">Transmembrane helix</keyword>
<keyword evidence="6 11" id="KW-0472">Membrane</keyword>
<protein>
    <submittedName>
        <fullName evidence="13">Voltage gated chloride channel</fullName>
    </submittedName>
</protein>
<dbReference type="Gene3D" id="3.10.580.10">
    <property type="entry name" value="CBS-domain"/>
    <property type="match status" value="1"/>
</dbReference>
<comment type="subcellular location">
    <subcellularLocation>
        <location evidence="1">Membrane</location>
        <topology evidence="1">Multi-pass membrane protein</topology>
    </subcellularLocation>
</comment>
<evidence type="ECO:0000259" key="12">
    <source>
        <dbReference type="PROSITE" id="PS51371"/>
    </source>
</evidence>
<reference evidence="13" key="1">
    <citation type="submission" date="2016-12" db="EMBL/GenBank/DDBJ databases">
        <title>Arsenic respiratory pathways in the anoxic pelagic waters of the Pacific Ocean.</title>
        <authorList>
            <person name="Saunders J.K."/>
            <person name="Fuchsman C.A."/>
            <person name="McKay C."/>
            <person name="Rocap G."/>
        </authorList>
    </citation>
    <scope>NUCLEOTIDE SEQUENCE</scope>
</reference>
<dbReference type="Pfam" id="PF00571">
    <property type="entry name" value="CBS"/>
    <property type="match status" value="1"/>
</dbReference>
<keyword evidence="10" id="KW-0129">CBS domain</keyword>
<evidence type="ECO:0000256" key="7">
    <source>
        <dbReference type="ARBA" id="ARBA00023173"/>
    </source>
</evidence>
<organism evidence="13">
    <name type="scientific">uncultured Pseudomonadota bacterium</name>
    <dbReference type="NCBI Taxonomy" id="153809"/>
    <lineage>
        <taxon>Bacteria</taxon>
        <taxon>Pseudomonadati</taxon>
        <taxon>Pseudomonadota</taxon>
        <taxon>environmental samples</taxon>
    </lineage>
</organism>
<dbReference type="InterPro" id="IPR014743">
    <property type="entry name" value="Cl-channel_core"/>
</dbReference>
<dbReference type="GO" id="GO:0034707">
    <property type="term" value="C:chloride channel complex"/>
    <property type="evidence" value="ECO:0007669"/>
    <property type="project" value="UniProtKB-KW"/>
</dbReference>
<dbReference type="SUPFAM" id="SSF54631">
    <property type="entry name" value="CBS-domain pair"/>
    <property type="match status" value="1"/>
</dbReference>
<evidence type="ECO:0000256" key="11">
    <source>
        <dbReference type="SAM" id="Phobius"/>
    </source>
</evidence>
<feature type="transmembrane region" description="Helical" evidence="11">
    <location>
        <begin position="55"/>
        <end position="78"/>
    </location>
</feature>
<dbReference type="InterPro" id="IPR001807">
    <property type="entry name" value="ClC"/>
</dbReference>
<evidence type="ECO:0000256" key="5">
    <source>
        <dbReference type="ARBA" id="ARBA00023065"/>
    </source>
</evidence>
<keyword evidence="8" id="KW-0868">Chloride</keyword>
<evidence type="ECO:0000256" key="6">
    <source>
        <dbReference type="ARBA" id="ARBA00023136"/>
    </source>
</evidence>
<evidence type="ECO:0000256" key="9">
    <source>
        <dbReference type="ARBA" id="ARBA00023303"/>
    </source>
</evidence>
<evidence type="ECO:0000313" key="13">
    <source>
        <dbReference type="EMBL" id="ART90533.1"/>
    </source>
</evidence>
<dbReference type="PANTHER" id="PTHR43427">
    <property type="entry name" value="CHLORIDE CHANNEL PROTEIN CLC-E"/>
    <property type="match status" value="1"/>
</dbReference>
<feature type="transmembrane region" description="Helical" evidence="11">
    <location>
        <begin position="90"/>
        <end position="112"/>
    </location>
</feature>
<dbReference type="InterPro" id="IPR050368">
    <property type="entry name" value="ClC-type_chloride_channel"/>
</dbReference>
<dbReference type="GO" id="GO:0005254">
    <property type="term" value="F:chloride channel activity"/>
    <property type="evidence" value="ECO:0007669"/>
    <property type="project" value="UniProtKB-KW"/>
</dbReference>
<evidence type="ECO:0000256" key="10">
    <source>
        <dbReference type="PROSITE-ProRule" id="PRU00703"/>
    </source>
</evidence>
<dbReference type="Gene3D" id="1.10.3080.10">
    <property type="entry name" value="Clc chloride channel"/>
    <property type="match status" value="1"/>
</dbReference>
<feature type="domain" description="CBS" evidence="12">
    <location>
        <begin position="238"/>
        <end position="297"/>
    </location>
</feature>
<dbReference type="PANTHER" id="PTHR43427:SF6">
    <property type="entry name" value="CHLORIDE CHANNEL PROTEIN CLC-E"/>
    <property type="match status" value="1"/>
</dbReference>
<evidence type="ECO:0000256" key="2">
    <source>
        <dbReference type="ARBA" id="ARBA00022448"/>
    </source>
</evidence>
<feature type="transmembrane region" description="Helical" evidence="11">
    <location>
        <begin position="29"/>
        <end position="49"/>
    </location>
</feature>